<organism evidence="4 5">
    <name type="scientific">Cucurbita argyrosperma subsp. sororia</name>
    <dbReference type="NCBI Taxonomy" id="37648"/>
    <lineage>
        <taxon>Eukaryota</taxon>
        <taxon>Viridiplantae</taxon>
        <taxon>Streptophyta</taxon>
        <taxon>Embryophyta</taxon>
        <taxon>Tracheophyta</taxon>
        <taxon>Spermatophyta</taxon>
        <taxon>Magnoliopsida</taxon>
        <taxon>eudicotyledons</taxon>
        <taxon>Gunneridae</taxon>
        <taxon>Pentapetalae</taxon>
        <taxon>rosids</taxon>
        <taxon>fabids</taxon>
        <taxon>Cucurbitales</taxon>
        <taxon>Cucurbitaceae</taxon>
        <taxon>Cucurbiteae</taxon>
        <taxon>Cucurbita</taxon>
    </lineage>
</organism>
<name>A0AAV6NWQ6_9ROSI</name>
<feature type="non-terminal residue" evidence="4">
    <location>
        <position position="1"/>
    </location>
</feature>
<dbReference type="SMART" id="SM00516">
    <property type="entry name" value="SEC14"/>
    <property type="match status" value="1"/>
</dbReference>
<evidence type="ECO:0000313" key="4">
    <source>
        <dbReference type="EMBL" id="KAG6603837.1"/>
    </source>
</evidence>
<dbReference type="AlphaFoldDB" id="A0AAV6NWQ6"/>
<dbReference type="PANTHER" id="PTHR46226">
    <property type="entry name" value="CRAL-TRIO DOMAIN-CONTAINING PROTEIN"/>
    <property type="match status" value="1"/>
</dbReference>
<dbReference type="InterPro" id="IPR011074">
    <property type="entry name" value="CRAL/TRIO_N_dom"/>
</dbReference>
<feature type="domain" description="CRAL-TRIO" evidence="3">
    <location>
        <begin position="231"/>
        <end position="391"/>
    </location>
</feature>
<evidence type="ECO:0000259" key="3">
    <source>
        <dbReference type="PROSITE" id="PS50191"/>
    </source>
</evidence>
<keyword evidence="2" id="KW-1133">Transmembrane helix</keyword>
<feature type="compositionally biased region" description="Basic and acidic residues" evidence="1">
    <location>
        <begin position="44"/>
        <end position="62"/>
    </location>
</feature>
<proteinExistence type="predicted"/>
<accession>A0AAV6NWQ6</accession>
<keyword evidence="5" id="KW-1185">Reference proteome</keyword>
<feature type="region of interest" description="Disordered" evidence="1">
    <location>
        <begin position="43"/>
        <end position="62"/>
    </location>
</feature>
<dbReference type="EMBL" id="JAGKQH010000003">
    <property type="protein sequence ID" value="KAG6603837.1"/>
    <property type="molecule type" value="Genomic_DNA"/>
</dbReference>
<protein>
    <submittedName>
        <fullName evidence="4">Phosphatidylinositol/phosphatidylcholine transfer protein SFH9</fullName>
    </submittedName>
</protein>
<dbReference type="InterPro" id="IPR001251">
    <property type="entry name" value="CRAL-TRIO_dom"/>
</dbReference>
<dbReference type="Proteomes" id="UP000685013">
    <property type="component" value="Chromosome 3"/>
</dbReference>
<feature type="transmembrane region" description="Helical" evidence="2">
    <location>
        <begin position="93"/>
        <end position="114"/>
    </location>
</feature>
<dbReference type="SMART" id="SM01100">
    <property type="entry name" value="CRAL_TRIO_N"/>
    <property type="match status" value="1"/>
</dbReference>
<dbReference type="Pfam" id="PF00650">
    <property type="entry name" value="CRAL_TRIO"/>
    <property type="match status" value="1"/>
</dbReference>
<reference evidence="4 5" key="1">
    <citation type="journal article" date="2021" name="Hortic Res">
        <title>The domestication of Cucurbita argyrosperma as revealed by the genome of its wild relative.</title>
        <authorList>
            <person name="Barrera-Redondo J."/>
            <person name="Sanchez-de la Vega G."/>
            <person name="Aguirre-Liguori J.A."/>
            <person name="Castellanos-Morales G."/>
            <person name="Gutierrez-Guerrero Y.T."/>
            <person name="Aguirre-Dugua X."/>
            <person name="Aguirre-Planter E."/>
            <person name="Tenaillon M.I."/>
            <person name="Lira-Saade R."/>
            <person name="Eguiarte L.E."/>
        </authorList>
    </citation>
    <scope>NUCLEOTIDE SEQUENCE [LARGE SCALE GENOMIC DNA]</scope>
    <source>
        <strain evidence="4">JBR-2021</strain>
    </source>
</reference>
<comment type="caution">
    <text evidence="4">The sequence shown here is derived from an EMBL/GenBank/DDBJ whole genome shotgun (WGS) entry which is preliminary data.</text>
</comment>
<dbReference type="Pfam" id="PF03765">
    <property type="entry name" value="CRAL_TRIO_N"/>
    <property type="match status" value="1"/>
</dbReference>
<gene>
    <name evidence="4" type="primary">SFH9</name>
    <name evidence="4" type="ORF">SDJN03_04446</name>
</gene>
<dbReference type="PROSITE" id="PS50191">
    <property type="entry name" value="CRAL_TRIO"/>
    <property type="match status" value="1"/>
</dbReference>
<keyword evidence="2" id="KW-0812">Transmembrane</keyword>
<evidence type="ECO:0000256" key="2">
    <source>
        <dbReference type="SAM" id="Phobius"/>
    </source>
</evidence>
<keyword evidence="2" id="KW-0472">Membrane</keyword>
<dbReference type="CDD" id="cd00170">
    <property type="entry name" value="SEC14"/>
    <property type="match status" value="1"/>
</dbReference>
<dbReference type="PANTHER" id="PTHR46226:SF6">
    <property type="entry name" value="SEC14P-LIKE PHOSPHATIDYLINOSITOL TRANSFER FAMILY PROTEIN"/>
    <property type="match status" value="1"/>
</dbReference>
<evidence type="ECO:0000313" key="5">
    <source>
        <dbReference type="Proteomes" id="UP000685013"/>
    </source>
</evidence>
<evidence type="ECO:0000256" key="1">
    <source>
        <dbReference type="SAM" id="MobiDB-lite"/>
    </source>
</evidence>
<sequence>MEEEKNPKSNGEGHMQGPLDGRDCMIVIYILVENTGKELRKRKLERETNQSQQLRHEEPIQNGHKEGRVRVRPLWYLNSSLVSKGCDLRDLRFTFLSGLFLYSSIVILVLELVFNLEFQALQREKQRELEKQKLWQIVFSFGAISILLEKDQMGVNPQDAIKKLKVLMDQVDHSSKKSFQNVHQGFLIETLDRFLRARDYDVGKAHKMLVDCLKWRVENQIDKILRKPIFPADVYRSVRDSQLVGLSGYSKEGLPIFAIGVGLSTLDKAHVHDYVQSHIQINEYRDRVILPSASKKYGRPITTCVKILDMTGLKLSALGHIKFLTILSTIDDLNYPERTTAYYIVNVPYVFSSCWKVVKPLLHERTRKKVQVLPGCGRDELLKIMDYTSLPHFCKRGSSLSSRSSAHQGGNNCYSSDHLFHQQLYSYIKQQSMINEPTEPIRKGSFHVTLQASASKSKGAAKTIESEFRKYENGISDTLIELEIM</sequence>